<dbReference type="STRING" id="1123282.SAMN02745823_00821"/>
<keyword evidence="7" id="KW-0479">Metal-binding</keyword>
<keyword evidence="10" id="KW-1185">Reference proteome</keyword>
<dbReference type="OrthoDB" id="8659436at2"/>
<dbReference type="PANTHER" id="PTHR33202">
    <property type="entry name" value="ZINC UPTAKE REGULATION PROTEIN"/>
    <property type="match status" value="1"/>
</dbReference>
<dbReference type="GO" id="GO:0003700">
    <property type="term" value="F:DNA-binding transcription factor activity"/>
    <property type="evidence" value="ECO:0007669"/>
    <property type="project" value="InterPro"/>
</dbReference>
<dbReference type="InterPro" id="IPR002481">
    <property type="entry name" value="FUR"/>
</dbReference>
<evidence type="ECO:0000313" key="9">
    <source>
        <dbReference type="EMBL" id="SHH74433.1"/>
    </source>
</evidence>
<dbReference type="GO" id="GO:0008270">
    <property type="term" value="F:zinc ion binding"/>
    <property type="evidence" value="ECO:0007669"/>
    <property type="project" value="TreeGrafter"/>
</dbReference>
<dbReference type="Pfam" id="PF01475">
    <property type="entry name" value="FUR"/>
    <property type="match status" value="1"/>
</dbReference>
<keyword evidence="3 7" id="KW-0862">Zinc</keyword>
<dbReference type="Gene3D" id="1.10.10.10">
    <property type="entry name" value="Winged helix-like DNA-binding domain superfamily/Winged helix DNA-binding domain"/>
    <property type="match status" value="1"/>
</dbReference>
<protein>
    <submittedName>
        <fullName evidence="9">Fur family transcriptional regulator, ferric uptake regulator</fullName>
    </submittedName>
</protein>
<keyword evidence="4" id="KW-0805">Transcription regulation</keyword>
<dbReference type="Gene3D" id="3.30.1490.190">
    <property type="match status" value="1"/>
</dbReference>
<comment type="cofactor">
    <cofactor evidence="8">
        <name>Mn(2+)</name>
        <dbReference type="ChEBI" id="CHEBI:29035"/>
    </cofactor>
    <cofactor evidence="8">
        <name>Fe(2+)</name>
        <dbReference type="ChEBI" id="CHEBI:29033"/>
    </cofactor>
    <text evidence="8">Binds 1 Mn(2+) or Fe(2+) ion per subunit.</text>
</comment>
<gene>
    <name evidence="9" type="ORF">SAMN02745823_00821</name>
</gene>
<dbReference type="InterPro" id="IPR043135">
    <property type="entry name" value="Fur_C"/>
</dbReference>
<evidence type="ECO:0000256" key="3">
    <source>
        <dbReference type="ARBA" id="ARBA00022833"/>
    </source>
</evidence>
<dbReference type="SUPFAM" id="SSF46785">
    <property type="entry name" value="Winged helix' DNA-binding domain"/>
    <property type="match status" value="1"/>
</dbReference>
<keyword evidence="6" id="KW-0804">Transcription</keyword>
<evidence type="ECO:0000313" key="10">
    <source>
        <dbReference type="Proteomes" id="UP000183995"/>
    </source>
</evidence>
<dbReference type="EMBL" id="FQXV01000002">
    <property type="protein sequence ID" value="SHH74433.1"/>
    <property type="molecule type" value="Genomic_DNA"/>
</dbReference>
<feature type="binding site" evidence="8">
    <location>
        <position position="126"/>
    </location>
    <ligand>
        <name>Fe cation</name>
        <dbReference type="ChEBI" id="CHEBI:24875"/>
    </ligand>
</feature>
<feature type="binding site" evidence="7">
    <location>
        <position position="134"/>
    </location>
    <ligand>
        <name>Zn(2+)</name>
        <dbReference type="ChEBI" id="CHEBI:29105"/>
    </ligand>
</feature>
<dbReference type="InterPro" id="IPR036388">
    <property type="entry name" value="WH-like_DNA-bd_sf"/>
</dbReference>
<keyword evidence="2" id="KW-0678">Repressor</keyword>
<dbReference type="GO" id="GO:0045892">
    <property type="term" value="P:negative regulation of DNA-templated transcription"/>
    <property type="evidence" value="ECO:0007669"/>
    <property type="project" value="TreeGrafter"/>
</dbReference>
<organism evidence="9 10">
    <name type="scientific">Sporobacter termitidis DSM 10068</name>
    <dbReference type="NCBI Taxonomy" id="1123282"/>
    <lineage>
        <taxon>Bacteria</taxon>
        <taxon>Bacillati</taxon>
        <taxon>Bacillota</taxon>
        <taxon>Clostridia</taxon>
        <taxon>Eubacteriales</taxon>
        <taxon>Oscillospiraceae</taxon>
        <taxon>Sporobacter</taxon>
    </lineage>
</organism>
<keyword evidence="5" id="KW-0238">DNA-binding</keyword>
<dbReference type="GO" id="GO:0000976">
    <property type="term" value="F:transcription cis-regulatory region binding"/>
    <property type="evidence" value="ECO:0007669"/>
    <property type="project" value="TreeGrafter"/>
</dbReference>
<dbReference type="PANTHER" id="PTHR33202:SF7">
    <property type="entry name" value="FERRIC UPTAKE REGULATION PROTEIN"/>
    <property type="match status" value="1"/>
</dbReference>
<evidence type="ECO:0000256" key="5">
    <source>
        <dbReference type="ARBA" id="ARBA00023125"/>
    </source>
</evidence>
<evidence type="ECO:0000256" key="6">
    <source>
        <dbReference type="ARBA" id="ARBA00023163"/>
    </source>
</evidence>
<dbReference type="AlphaFoldDB" id="A0A1M5VHP6"/>
<evidence type="ECO:0000256" key="8">
    <source>
        <dbReference type="PIRSR" id="PIRSR602481-2"/>
    </source>
</evidence>
<feature type="binding site" evidence="8">
    <location>
        <position position="88"/>
    </location>
    <ligand>
        <name>Fe cation</name>
        <dbReference type="ChEBI" id="CHEBI:24875"/>
    </ligand>
</feature>
<dbReference type="GO" id="GO:1900376">
    <property type="term" value="P:regulation of secondary metabolite biosynthetic process"/>
    <property type="evidence" value="ECO:0007669"/>
    <property type="project" value="TreeGrafter"/>
</dbReference>
<evidence type="ECO:0000256" key="4">
    <source>
        <dbReference type="ARBA" id="ARBA00023015"/>
    </source>
</evidence>
<evidence type="ECO:0000256" key="2">
    <source>
        <dbReference type="ARBA" id="ARBA00022491"/>
    </source>
</evidence>
<feature type="binding site" evidence="7">
    <location>
        <position position="97"/>
    </location>
    <ligand>
        <name>Zn(2+)</name>
        <dbReference type="ChEBI" id="CHEBI:29105"/>
    </ligand>
</feature>
<comment type="cofactor">
    <cofactor evidence="7">
        <name>Zn(2+)</name>
        <dbReference type="ChEBI" id="CHEBI:29105"/>
    </cofactor>
    <text evidence="7">Binds 1 zinc ion per subunit.</text>
</comment>
<feature type="binding site" evidence="7">
    <location>
        <position position="94"/>
    </location>
    <ligand>
        <name>Zn(2+)</name>
        <dbReference type="ChEBI" id="CHEBI:29105"/>
    </ligand>
</feature>
<name>A0A1M5VHP6_9FIRM</name>
<dbReference type="Proteomes" id="UP000183995">
    <property type="component" value="Unassembled WGS sequence"/>
</dbReference>
<dbReference type="InterPro" id="IPR036390">
    <property type="entry name" value="WH_DNA-bd_sf"/>
</dbReference>
<feature type="binding site" evidence="7">
    <location>
        <position position="137"/>
    </location>
    <ligand>
        <name>Zn(2+)</name>
        <dbReference type="ChEBI" id="CHEBI:29105"/>
    </ligand>
</feature>
<keyword evidence="8" id="KW-0408">Iron</keyword>
<evidence type="ECO:0000256" key="7">
    <source>
        <dbReference type="PIRSR" id="PIRSR602481-1"/>
    </source>
</evidence>
<reference evidence="9 10" key="1">
    <citation type="submission" date="2016-11" db="EMBL/GenBank/DDBJ databases">
        <authorList>
            <person name="Jaros S."/>
            <person name="Januszkiewicz K."/>
            <person name="Wedrychowicz H."/>
        </authorList>
    </citation>
    <scope>NUCLEOTIDE SEQUENCE [LARGE SCALE GENOMIC DNA]</scope>
    <source>
        <strain evidence="9 10">DSM 10068</strain>
    </source>
</reference>
<evidence type="ECO:0000256" key="1">
    <source>
        <dbReference type="ARBA" id="ARBA00007957"/>
    </source>
</evidence>
<accession>A0A1M5VHP6</accession>
<comment type="similarity">
    <text evidence="1">Belongs to the Fur family.</text>
</comment>
<sequence>MQKEIYGDILNKENLRITKSRQMVLDILKDSPPKSIDEIFMIAKERDAKVSISTIYRTCETLSQKGLLYKSNFVEDGKARYEYPGKQHKHHAVCMNCHNIISIDDCPFGEFDEVMKSKYHFDVKSHSIEIYGYCSDCKLKQPQ</sequence>
<dbReference type="RefSeq" id="WP_073076388.1">
    <property type="nucleotide sequence ID" value="NZ_FQXV01000002.1"/>
</dbReference>
<proteinExistence type="inferred from homology"/>
<dbReference type="CDD" id="cd07153">
    <property type="entry name" value="Fur_like"/>
    <property type="match status" value="1"/>
</dbReference>